<dbReference type="SUPFAM" id="SSF53649">
    <property type="entry name" value="Alkaline phosphatase-like"/>
    <property type="match status" value="1"/>
</dbReference>
<accession>A0A2T2WFJ8</accession>
<reference evidence="1 2" key="1">
    <citation type="journal article" date="2014" name="BMC Genomics">
        <title>Comparison of environmental and isolate Sulfobacillus genomes reveals diverse carbon, sulfur, nitrogen, and hydrogen metabolisms.</title>
        <authorList>
            <person name="Justice N.B."/>
            <person name="Norman A."/>
            <person name="Brown C.T."/>
            <person name="Singh A."/>
            <person name="Thomas B.C."/>
            <person name="Banfield J.F."/>
        </authorList>
    </citation>
    <scope>NUCLEOTIDE SEQUENCE [LARGE SCALE GENOMIC DNA]</scope>
    <source>
        <strain evidence="1">AMDSBA3</strain>
    </source>
</reference>
<dbReference type="InterPro" id="IPR017850">
    <property type="entry name" value="Alkaline_phosphatase_core_sf"/>
</dbReference>
<evidence type="ECO:0008006" key="3">
    <source>
        <dbReference type="Google" id="ProtNLM"/>
    </source>
</evidence>
<sequence length="650" mass="72067">MLVFQKERSMVRKVVLLGLDGAVPTLVEEYAKQGLLPNLRGLMEAGYYTRALSSFPGVTPINWGCISTGAYPGTHGVVDFEIHEPGEPLDAKHSGFSSQALKAETIWESLSRQGYRTATVNFPGAWPPRDGVTKTIAGEGSPSSHSRFEIRASSCFATANRQWALRDADLLRMPRDVIHLCPEWDADGIGPHIAVDLEPSADGGQVRIRSIDHVVTPFDYVCEVNRFSPWFYGQFVVQGRVREGTFRILLSHIELTNEEPEVILYVSQIMPTDEISRPDDLGAKVVEHVGPMIENSGARGYERGWVSERVFLEEGIYKGQWLVRAARYLLEHDDADAVFVKWHFLDHLAHEFWGQIDAMSPWYELGRSTHFEAIFQEAYRAADAMVGKLLEALAPEDILVVVSDHGQLPHLKAMSINNLLWNTGLIRLKSQDPMVVDWDRTRAYAGPCLGHVHINLKGRDPQGIVNPEDYSMVQSEIIHALTNWTDPDTGVRPVQFAVPIEEGHVFGQWGPRAGDVLYFMEAGYTGDINWFPLTSDGTVLLPMSRDLIATADYGEGKFIASKFQSAHGCGLPTRRLGRGTEEAILFVRASEFDTSPLSNRTGVRLVDVAPTIAALLGKIPPNRSEGCPLFRRDTPAAFGVAYTGSRGEGS</sequence>
<comment type="caution">
    <text evidence="1">The sequence shown here is derived from an EMBL/GenBank/DDBJ whole genome shotgun (WGS) entry which is preliminary data.</text>
</comment>
<gene>
    <name evidence="1" type="ORF">C7B45_12345</name>
</gene>
<protein>
    <recommendedName>
        <fullName evidence="3">Nucleotide pyrophosphatase</fullName>
    </recommendedName>
</protein>
<dbReference type="GO" id="GO:0016787">
    <property type="term" value="F:hydrolase activity"/>
    <property type="evidence" value="ECO:0007669"/>
    <property type="project" value="UniProtKB-ARBA"/>
</dbReference>
<dbReference type="Gene3D" id="3.40.720.10">
    <property type="entry name" value="Alkaline Phosphatase, subunit A"/>
    <property type="match status" value="2"/>
</dbReference>
<dbReference type="PANTHER" id="PTHR10151">
    <property type="entry name" value="ECTONUCLEOTIDE PYROPHOSPHATASE/PHOSPHODIESTERASE"/>
    <property type="match status" value="1"/>
</dbReference>
<dbReference type="Pfam" id="PF01663">
    <property type="entry name" value="Phosphodiest"/>
    <property type="match status" value="2"/>
</dbReference>
<evidence type="ECO:0000313" key="1">
    <source>
        <dbReference type="EMBL" id="PSR21021.1"/>
    </source>
</evidence>
<dbReference type="PANTHER" id="PTHR10151:SF120">
    <property type="entry name" value="BIS(5'-ADENOSYL)-TRIPHOSPHATASE"/>
    <property type="match status" value="1"/>
</dbReference>
<organism evidence="1 2">
    <name type="scientific">Sulfobacillus acidophilus</name>
    <dbReference type="NCBI Taxonomy" id="53633"/>
    <lineage>
        <taxon>Bacteria</taxon>
        <taxon>Bacillati</taxon>
        <taxon>Bacillota</taxon>
        <taxon>Clostridia</taxon>
        <taxon>Eubacteriales</taxon>
        <taxon>Clostridiales Family XVII. Incertae Sedis</taxon>
        <taxon>Sulfobacillus</taxon>
    </lineage>
</organism>
<dbReference type="InterPro" id="IPR002591">
    <property type="entry name" value="Phosphodiest/P_Trfase"/>
</dbReference>
<dbReference type="AlphaFoldDB" id="A0A2T2WFJ8"/>
<name>A0A2T2WFJ8_9FIRM</name>
<dbReference type="EMBL" id="PXYV01000044">
    <property type="protein sequence ID" value="PSR21021.1"/>
    <property type="molecule type" value="Genomic_DNA"/>
</dbReference>
<dbReference type="Proteomes" id="UP000241848">
    <property type="component" value="Unassembled WGS sequence"/>
</dbReference>
<proteinExistence type="predicted"/>
<evidence type="ECO:0000313" key="2">
    <source>
        <dbReference type="Proteomes" id="UP000241848"/>
    </source>
</evidence>